<dbReference type="EMBL" id="JBHTMC010000026">
    <property type="protein sequence ID" value="MFD1264736.1"/>
    <property type="molecule type" value="Genomic_DNA"/>
</dbReference>
<feature type="transmembrane region" description="Helical" evidence="1">
    <location>
        <begin position="112"/>
        <end position="135"/>
    </location>
</feature>
<feature type="transmembrane region" description="Helical" evidence="1">
    <location>
        <begin position="82"/>
        <end position="106"/>
    </location>
</feature>
<sequence>MTEAVHSVVFQDAVLEGLEREQAARRRVAFEFAGEGFEFFRIWIVNLLLTIVTLGIYSAWAKVRTQRYFYGSTRLDGASFDYLASPLSILKGRLVAFAMLLVYVLASEFVPLLGAVLMLFFIAIMPWVIVRGLAFRNHYSAWRGLRFGFDGRVGEAYVVFLLWPLLSVLTLGLLFPYAFFRQQRFIIDNTRYGVTHFSFAAGAGKFYTLFLIVLGVFLAGAIVAGVLGTVFPPLSILLMVAMYLLAMALFAVRLTNLRFNNTTIDRHATAADYRLGSYAALMFTNTLAIVLTLGLFYPWAKVRSARYAAAHIALDADGDLDRFVADQGAALSAVGGEIGDVFDVDLGF</sequence>
<dbReference type="Proteomes" id="UP001597158">
    <property type="component" value="Unassembled WGS sequence"/>
</dbReference>
<dbReference type="InterPro" id="IPR010295">
    <property type="entry name" value="DUF898"/>
</dbReference>
<accession>A0ABW3WG28</accession>
<dbReference type="Pfam" id="PF05987">
    <property type="entry name" value="DUF898"/>
    <property type="match status" value="1"/>
</dbReference>
<proteinExistence type="predicted"/>
<feature type="transmembrane region" description="Helical" evidence="1">
    <location>
        <begin position="275"/>
        <end position="297"/>
    </location>
</feature>
<feature type="transmembrane region" description="Helical" evidence="1">
    <location>
        <begin position="156"/>
        <end position="179"/>
    </location>
</feature>
<comment type="caution">
    <text evidence="2">The sequence shown here is derived from an EMBL/GenBank/DDBJ whole genome shotgun (WGS) entry which is preliminary data.</text>
</comment>
<dbReference type="RefSeq" id="WP_002935500.1">
    <property type="nucleotide sequence ID" value="NZ_JARQZE010000004.1"/>
</dbReference>
<feature type="transmembrane region" description="Helical" evidence="1">
    <location>
        <begin position="234"/>
        <end position="255"/>
    </location>
</feature>
<evidence type="ECO:0000313" key="3">
    <source>
        <dbReference type="Proteomes" id="UP001597158"/>
    </source>
</evidence>
<name>A0ABW3WG28_9RHOO</name>
<keyword evidence="1" id="KW-0812">Transmembrane</keyword>
<keyword evidence="3" id="KW-1185">Reference proteome</keyword>
<feature type="transmembrane region" description="Helical" evidence="1">
    <location>
        <begin position="40"/>
        <end position="61"/>
    </location>
</feature>
<feature type="transmembrane region" description="Helical" evidence="1">
    <location>
        <begin position="206"/>
        <end position="227"/>
    </location>
</feature>
<gene>
    <name evidence="2" type="ORF">ACFQ4M_14230</name>
</gene>
<keyword evidence="1" id="KW-1133">Transmembrane helix</keyword>
<evidence type="ECO:0000313" key="2">
    <source>
        <dbReference type="EMBL" id="MFD1264736.1"/>
    </source>
</evidence>
<keyword evidence="1" id="KW-0472">Membrane</keyword>
<reference evidence="3" key="1">
    <citation type="journal article" date="2019" name="Int. J. Syst. Evol. Microbiol.">
        <title>The Global Catalogue of Microorganisms (GCM) 10K type strain sequencing project: providing services to taxonomists for standard genome sequencing and annotation.</title>
        <authorList>
            <consortium name="The Broad Institute Genomics Platform"/>
            <consortium name="The Broad Institute Genome Sequencing Center for Infectious Disease"/>
            <person name="Wu L."/>
            <person name="Ma J."/>
        </authorList>
    </citation>
    <scope>NUCLEOTIDE SEQUENCE [LARGE SCALE GENOMIC DNA]</scope>
    <source>
        <strain evidence="3">CCUG 48884</strain>
    </source>
</reference>
<protein>
    <submittedName>
        <fullName evidence="2">YjgN family protein</fullName>
    </submittedName>
</protein>
<evidence type="ECO:0000256" key="1">
    <source>
        <dbReference type="SAM" id="Phobius"/>
    </source>
</evidence>
<organism evidence="2 3">
    <name type="scientific">Thauera mechernichensis</name>
    <dbReference type="NCBI Taxonomy" id="82788"/>
    <lineage>
        <taxon>Bacteria</taxon>
        <taxon>Pseudomonadati</taxon>
        <taxon>Pseudomonadota</taxon>
        <taxon>Betaproteobacteria</taxon>
        <taxon>Rhodocyclales</taxon>
        <taxon>Zoogloeaceae</taxon>
        <taxon>Thauera</taxon>
    </lineage>
</organism>